<reference evidence="1 2" key="1">
    <citation type="submission" date="2019-04" db="EMBL/GenBank/DDBJ databases">
        <title>Chromosome genome assembly for Takifugu flavidus.</title>
        <authorList>
            <person name="Xiao S."/>
        </authorList>
    </citation>
    <scope>NUCLEOTIDE SEQUENCE [LARGE SCALE GENOMIC DNA]</scope>
    <source>
        <strain evidence="1">HTHZ2018</strain>
        <tissue evidence="1">Muscle</tissue>
    </source>
</reference>
<dbReference type="AlphaFoldDB" id="A0A5C6N8S3"/>
<dbReference type="Proteomes" id="UP000324091">
    <property type="component" value="Chromosome 4"/>
</dbReference>
<sequence>MSTGDSDEPMDNSEQDKNVLQATLRIQWPEDDDLNRRKFVLPKILQTWARTLKKEPTDEVTCHVLNMSEDKTAVVVSIEPPPGAG</sequence>
<proteinExistence type="predicted"/>
<dbReference type="EMBL" id="RHFK02000017">
    <property type="protein sequence ID" value="TWW62220.1"/>
    <property type="molecule type" value="Genomic_DNA"/>
</dbReference>
<accession>A0A5C6N8S3</accession>
<evidence type="ECO:0000313" key="1">
    <source>
        <dbReference type="EMBL" id="TWW62220.1"/>
    </source>
</evidence>
<name>A0A5C6N8S3_9TELE</name>
<organism evidence="1 2">
    <name type="scientific">Takifugu flavidus</name>
    <name type="common">sansaifugu</name>
    <dbReference type="NCBI Taxonomy" id="433684"/>
    <lineage>
        <taxon>Eukaryota</taxon>
        <taxon>Metazoa</taxon>
        <taxon>Chordata</taxon>
        <taxon>Craniata</taxon>
        <taxon>Vertebrata</taxon>
        <taxon>Euteleostomi</taxon>
        <taxon>Actinopterygii</taxon>
        <taxon>Neopterygii</taxon>
        <taxon>Teleostei</taxon>
        <taxon>Neoteleostei</taxon>
        <taxon>Acanthomorphata</taxon>
        <taxon>Eupercaria</taxon>
        <taxon>Tetraodontiformes</taxon>
        <taxon>Tetradontoidea</taxon>
        <taxon>Tetraodontidae</taxon>
        <taxon>Takifugu</taxon>
    </lineage>
</organism>
<gene>
    <name evidence="1" type="ORF">D4764_04G0008670</name>
</gene>
<protein>
    <submittedName>
        <fullName evidence="1">Uncharacterized protein</fullName>
    </submittedName>
</protein>
<evidence type="ECO:0000313" key="2">
    <source>
        <dbReference type="Proteomes" id="UP000324091"/>
    </source>
</evidence>
<comment type="caution">
    <text evidence="1">The sequence shown here is derived from an EMBL/GenBank/DDBJ whole genome shotgun (WGS) entry which is preliminary data.</text>
</comment>
<keyword evidence="2" id="KW-1185">Reference proteome</keyword>